<feature type="region of interest" description="Disordered" evidence="1">
    <location>
        <begin position="239"/>
        <end position="268"/>
    </location>
</feature>
<sequence>MGTSSPPVSVVIAARDAAATLGEQLRAVCPQVVAVGGEVLVADNGSRDATRDVAEEAGRRWPGVRVVDASSGRGPGGARNIGVELAGASLVAFCDADDVVATGWLEAMLASERVGSLRAGRLDDSRFPGGQSWLQQADGLMHNPLMPGLWCAGAGNMAVGREAFLAIGGFCEELRAGEDVDLCWRAQLAGVEMHSVPDAVVYVRHRVTLRGIYRQMYGWGTGSAVLEERYAELRAAGLGAAPDQPSADGPPTQVGRRASVRRAARGSVRRTARLATAAGRADLASALGERRGRARGTFGAEVPRLSLDDVERARRRVGALGEAGGHGDRAT</sequence>
<feature type="compositionally biased region" description="Basic residues" evidence="1">
    <location>
        <begin position="258"/>
        <end position="268"/>
    </location>
</feature>
<proteinExistence type="predicted"/>
<dbReference type="Gene3D" id="3.90.550.10">
    <property type="entry name" value="Spore Coat Polysaccharide Biosynthesis Protein SpsA, Chain A"/>
    <property type="match status" value="1"/>
</dbReference>
<comment type="caution">
    <text evidence="3">The sequence shown here is derived from an EMBL/GenBank/DDBJ whole genome shotgun (WGS) entry which is preliminary data.</text>
</comment>
<reference evidence="3" key="1">
    <citation type="journal article" date="2018" name="Curr. Microbiol.">
        <title>Cellulosimicrobium arenosum sp. nov., Isolated from Marine Sediment Sand.</title>
        <authorList>
            <person name="Oh M."/>
            <person name="Kim J.H."/>
            <person name="Yoon J.H."/>
            <person name="Schumann P."/>
            <person name="Kim W."/>
        </authorList>
    </citation>
    <scope>NUCLEOTIDE SEQUENCE</scope>
    <source>
        <strain evidence="3">KCTC 49039</strain>
    </source>
</reference>
<name>A0A927G935_9MICO</name>
<evidence type="ECO:0000256" key="1">
    <source>
        <dbReference type="SAM" id="MobiDB-lite"/>
    </source>
</evidence>
<dbReference type="PANTHER" id="PTHR43685">
    <property type="entry name" value="GLYCOSYLTRANSFERASE"/>
    <property type="match status" value="1"/>
</dbReference>
<accession>A0A927G935</accession>
<dbReference type="Pfam" id="PF00535">
    <property type="entry name" value="Glycos_transf_2"/>
    <property type="match status" value="1"/>
</dbReference>
<protein>
    <submittedName>
        <fullName evidence="3">Glycosyltransferase</fullName>
    </submittedName>
</protein>
<reference evidence="3" key="2">
    <citation type="submission" date="2020-09" db="EMBL/GenBank/DDBJ databases">
        <authorList>
            <person name="Yu Y."/>
        </authorList>
    </citation>
    <scope>NUCLEOTIDE SEQUENCE</scope>
    <source>
        <strain evidence="3">KCTC 49039</strain>
    </source>
</reference>
<dbReference type="Proteomes" id="UP000610846">
    <property type="component" value="Unassembled WGS sequence"/>
</dbReference>
<evidence type="ECO:0000313" key="3">
    <source>
        <dbReference type="EMBL" id="MBD8078950.1"/>
    </source>
</evidence>
<dbReference type="RefSeq" id="WP_191828545.1">
    <property type="nucleotide sequence ID" value="NZ_JACYHB010000005.1"/>
</dbReference>
<dbReference type="AlphaFoldDB" id="A0A927G935"/>
<dbReference type="EMBL" id="JACYHB010000005">
    <property type="protein sequence ID" value="MBD8078950.1"/>
    <property type="molecule type" value="Genomic_DNA"/>
</dbReference>
<dbReference type="InterPro" id="IPR001173">
    <property type="entry name" value="Glyco_trans_2-like"/>
</dbReference>
<gene>
    <name evidence="3" type="ORF">IF651_07755</name>
</gene>
<dbReference type="CDD" id="cd00761">
    <property type="entry name" value="Glyco_tranf_GTA_type"/>
    <property type="match status" value="1"/>
</dbReference>
<evidence type="ECO:0000313" key="4">
    <source>
        <dbReference type="Proteomes" id="UP000610846"/>
    </source>
</evidence>
<dbReference type="InterPro" id="IPR050834">
    <property type="entry name" value="Glycosyltransf_2"/>
</dbReference>
<dbReference type="SUPFAM" id="SSF53448">
    <property type="entry name" value="Nucleotide-diphospho-sugar transferases"/>
    <property type="match status" value="1"/>
</dbReference>
<dbReference type="InterPro" id="IPR029044">
    <property type="entry name" value="Nucleotide-diphossugar_trans"/>
</dbReference>
<evidence type="ECO:0000259" key="2">
    <source>
        <dbReference type="Pfam" id="PF00535"/>
    </source>
</evidence>
<keyword evidence="4" id="KW-1185">Reference proteome</keyword>
<feature type="domain" description="Glycosyltransferase 2-like" evidence="2">
    <location>
        <begin position="9"/>
        <end position="110"/>
    </location>
</feature>
<organism evidence="3 4">
    <name type="scientific">Cellulosimicrobium arenosum</name>
    <dbReference type="NCBI Taxonomy" id="2708133"/>
    <lineage>
        <taxon>Bacteria</taxon>
        <taxon>Bacillati</taxon>
        <taxon>Actinomycetota</taxon>
        <taxon>Actinomycetes</taxon>
        <taxon>Micrococcales</taxon>
        <taxon>Promicromonosporaceae</taxon>
        <taxon>Cellulosimicrobium</taxon>
    </lineage>
</organism>
<dbReference type="PANTHER" id="PTHR43685:SF12">
    <property type="entry name" value="GLYCOSYL TRANSFERASE FAMILY 2"/>
    <property type="match status" value="1"/>
</dbReference>